<gene>
    <name evidence="2" type="ORF">LAESUDRAFT_762413</name>
</gene>
<feature type="region of interest" description="Disordered" evidence="1">
    <location>
        <begin position="1"/>
        <end position="20"/>
    </location>
</feature>
<keyword evidence="3" id="KW-1185">Reference proteome</keyword>
<organism evidence="2 3">
    <name type="scientific">Laetiporus sulphureus 93-53</name>
    <dbReference type="NCBI Taxonomy" id="1314785"/>
    <lineage>
        <taxon>Eukaryota</taxon>
        <taxon>Fungi</taxon>
        <taxon>Dikarya</taxon>
        <taxon>Basidiomycota</taxon>
        <taxon>Agaricomycotina</taxon>
        <taxon>Agaricomycetes</taxon>
        <taxon>Polyporales</taxon>
        <taxon>Laetiporus</taxon>
    </lineage>
</organism>
<protein>
    <submittedName>
        <fullName evidence="2">Uncharacterized protein</fullName>
    </submittedName>
</protein>
<evidence type="ECO:0000256" key="1">
    <source>
        <dbReference type="SAM" id="MobiDB-lite"/>
    </source>
</evidence>
<evidence type="ECO:0000313" key="2">
    <source>
        <dbReference type="EMBL" id="KZT02996.1"/>
    </source>
</evidence>
<accession>A0A165CKY5</accession>
<dbReference type="Proteomes" id="UP000076871">
    <property type="component" value="Unassembled WGS sequence"/>
</dbReference>
<dbReference type="RefSeq" id="XP_040760736.1">
    <property type="nucleotide sequence ID" value="XM_040913106.1"/>
</dbReference>
<dbReference type="EMBL" id="KV427648">
    <property type="protein sequence ID" value="KZT02996.1"/>
    <property type="molecule type" value="Genomic_DNA"/>
</dbReference>
<evidence type="ECO:0000313" key="3">
    <source>
        <dbReference type="Proteomes" id="UP000076871"/>
    </source>
</evidence>
<proteinExistence type="predicted"/>
<dbReference type="InParanoid" id="A0A165CKY5"/>
<dbReference type="AlphaFoldDB" id="A0A165CKY5"/>
<name>A0A165CKY5_9APHY</name>
<dbReference type="GeneID" id="63830134"/>
<reference evidence="2 3" key="1">
    <citation type="journal article" date="2016" name="Mol. Biol. Evol.">
        <title>Comparative Genomics of Early-Diverging Mushroom-Forming Fungi Provides Insights into the Origins of Lignocellulose Decay Capabilities.</title>
        <authorList>
            <person name="Nagy L.G."/>
            <person name="Riley R."/>
            <person name="Tritt A."/>
            <person name="Adam C."/>
            <person name="Daum C."/>
            <person name="Floudas D."/>
            <person name="Sun H."/>
            <person name="Yadav J.S."/>
            <person name="Pangilinan J."/>
            <person name="Larsson K.H."/>
            <person name="Matsuura K."/>
            <person name="Barry K."/>
            <person name="Labutti K."/>
            <person name="Kuo R."/>
            <person name="Ohm R.A."/>
            <person name="Bhattacharya S.S."/>
            <person name="Shirouzu T."/>
            <person name="Yoshinaga Y."/>
            <person name="Martin F.M."/>
            <person name="Grigoriev I.V."/>
            <person name="Hibbett D.S."/>
        </authorList>
    </citation>
    <scope>NUCLEOTIDE SEQUENCE [LARGE SCALE GENOMIC DNA]</scope>
    <source>
        <strain evidence="2 3">93-53</strain>
    </source>
</reference>
<sequence>MSFLKEHNPEVAVQEEDLEDTNIPHIEDLMKFVSSQELGDNWNDMDSFIRWVSLSEDPDAQVIASLIMGLNTKRNQDRAPQKG</sequence>